<gene>
    <name evidence="3" type="ORF">BCR33DRAFT_681359</name>
</gene>
<dbReference type="Proteomes" id="UP000193642">
    <property type="component" value="Unassembled WGS sequence"/>
</dbReference>
<dbReference type="InterPro" id="IPR011009">
    <property type="entry name" value="Kinase-like_dom_sf"/>
</dbReference>
<feature type="compositionally biased region" description="Gly residues" evidence="1">
    <location>
        <begin position="706"/>
        <end position="728"/>
    </location>
</feature>
<feature type="region of interest" description="Disordered" evidence="1">
    <location>
        <begin position="552"/>
        <end position="590"/>
    </location>
</feature>
<dbReference type="InterPro" id="IPR051177">
    <property type="entry name" value="CIK-Related_Protein"/>
</dbReference>
<feature type="compositionally biased region" description="Low complexity" evidence="1">
    <location>
        <begin position="568"/>
        <end position="585"/>
    </location>
</feature>
<dbReference type="Gene3D" id="1.10.510.10">
    <property type="entry name" value="Transferase(Phosphotransferase) domain 1"/>
    <property type="match status" value="1"/>
</dbReference>
<evidence type="ECO:0000259" key="2">
    <source>
        <dbReference type="PROSITE" id="PS50011"/>
    </source>
</evidence>
<dbReference type="PANTHER" id="PTHR12984:SF3">
    <property type="entry name" value="N-TERMINAL KINASE-LIKE PROTEIN"/>
    <property type="match status" value="1"/>
</dbReference>
<dbReference type="InterPro" id="IPR000719">
    <property type="entry name" value="Prot_kinase_dom"/>
</dbReference>
<reference evidence="3 4" key="1">
    <citation type="submission" date="2016-07" db="EMBL/GenBank/DDBJ databases">
        <title>Pervasive Adenine N6-methylation of Active Genes in Fungi.</title>
        <authorList>
            <consortium name="DOE Joint Genome Institute"/>
            <person name="Mondo S.J."/>
            <person name="Dannebaum R.O."/>
            <person name="Kuo R.C."/>
            <person name="Labutti K."/>
            <person name="Haridas S."/>
            <person name="Kuo A."/>
            <person name="Salamov A."/>
            <person name="Ahrendt S.R."/>
            <person name="Lipzen A."/>
            <person name="Sullivan W."/>
            <person name="Andreopoulos W.B."/>
            <person name="Clum A."/>
            <person name="Lindquist E."/>
            <person name="Daum C."/>
            <person name="Ramamoorthy G.K."/>
            <person name="Gryganskyi A."/>
            <person name="Culley D."/>
            <person name="Magnuson J.K."/>
            <person name="James T.Y."/>
            <person name="O'Malley M.A."/>
            <person name="Stajich J.E."/>
            <person name="Spatafora J.W."/>
            <person name="Visel A."/>
            <person name="Grigoriev I.V."/>
        </authorList>
    </citation>
    <scope>NUCLEOTIDE SEQUENCE [LARGE SCALE GENOMIC DNA]</scope>
    <source>
        <strain evidence="3 4">JEL800</strain>
    </source>
</reference>
<keyword evidence="4" id="KW-1185">Reference proteome</keyword>
<dbReference type="PANTHER" id="PTHR12984">
    <property type="entry name" value="SCY1-RELATED S/T PROTEIN KINASE-LIKE"/>
    <property type="match status" value="1"/>
</dbReference>
<evidence type="ECO:0000256" key="1">
    <source>
        <dbReference type="SAM" id="MobiDB-lite"/>
    </source>
</evidence>
<dbReference type="EMBL" id="MCGO01000035">
    <property type="protein sequence ID" value="ORY40454.1"/>
    <property type="molecule type" value="Genomic_DNA"/>
</dbReference>
<dbReference type="SUPFAM" id="SSF56112">
    <property type="entry name" value="Protein kinase-like (PK-like)"/>
    <property type="match status" value="1"/>
</dbReference>
<dbReference type="InterPro" id="IPR016024">
    <property type="entry name" value="ARM-type_fold"/>
</dbReference>
<feature type="region of interest" description="Disordered" evidence="1">
    <location>
        <begin position="667"/>
        <end position="747"/>
    </location>
</feature>
<dbReference type="GO" id="GO:0006409">
    <property type="term" value="P:tRNA export from nucleus"/>
    <property type="evidence" value="ECO:0007669"/>
    <property type="project" value="TreeGrafter"/>
</dbReference>
<evidence type="ECO:0000313" key="3">
    <source>
        <dbReference type="EMBL" id="ORY40454.1"/>
    </source>
</evidence>
<dbReference type="AlphaFoldDB" id="A0A1Y2C0L9"/>
<dbReference type="PROSITE" id="PS50011">
    <property type="entry name" value="PROTEIN_KINASE_DOM"/>
    <property type="match status" value="1"/>
</dbReference>
<comment type="caution">
    <text evidence="3">The sequence shown here is derived from an EMBL/GenBank/DDBJ whole genome shotgun (WGS) entry which is preliminary data.</text>
</comment>
<protein>
    <submittedName>
        <fullName evidence="3">ARM repeat-containing protein</fullName>
    </submittedName>
</protein>
<feature type="compositionally biased region" description="Basic and acidic residues" evidence="1">
    <location>
        <begin position="557"/>
        <end position="567"/>
    </location>
</feature>
<feature type="compositionally biased region" description="Polar residues" evidence="1">
    <location>
        <begin position="689"/>
        <end position="702"/>
    </location>
</feature>
<dbReference type="GO" id="GO:0004672">
    <property type="term" value="F:protein kinase activity"/>
    <property type="evidence" value="ECO:0007669"/>
    <property type="project" value="InterPro"/>
</dbReference>
<sequence>MALAKNALKRFKTLRHPGIVAFMDGAENDNQVIIGTEPVTPLTLALGKDPSLADDQNFLALGLYKIASAVKFLNSDVQMTHGFIRITSIYITKSGEWRLGGLDVASNLKDVQPILVDWGSRMPDSYKYSPPECGNGVWSGVLDNPVHCIDSWGFGCLLYEVFNNTILPSRDVLTNVAKIPKSLLPHYKHLLTSNPKARHDVATVLERSKVSGYFVNEFIGVCSALEEFSIKDSHEKDQFLNKLNNSLETFPADFCKHKILPELIKALEFGGAGSKALTPILKIGNKLDQAEFDTLLVPILVKMFALPDRAIRVSLCENLGGFIDKLNPRVLNDKIFPHLSTGFSDTNAVVRECSLRSVLLISPKLNERIVNNDLLRFLAKLQGDEEPGIRANTTICLGKLAPTLTDSTRKKVLIPAFSRALHDTFPPTRNAGLLAFSATVEYYSPQEIATKVIPANSALLLDPERHIRTQAFKNLDMFLGRLKGVSDGMGETAEVTVGVNGGGTGAVGSSGSSGGAQDGWAGWAVGALGGAIAKAASGTAAVVSPTGVSGVRVSGDAGRRSGEEVRRSGSGVSVPSMQSNSSNVGVSGGGVGGSGGFGSVNPNVSSFGSVGQSNGGGVSSFGSVGQSSGAGGMKLGGGGMSLKPKLAAAAVNVEDWNDDWEQKPKVATVQARAPSPAKGAGWDDDWDAQSSATSIRATSPMTSFGAMGGPGSSSGVSSFGGMGTGSGAASGASLADREAEKQRKREQLALLREQKKAAIAAKKQTQ</sequence>
<proteinExistence type="predicted"/>
<evidence type="ECO:0000313" key="4">
    <source>
        <dbReference type="Proteomes" id="UP000193642"/>
    </source>
</evidence>
<dbReference type="GO" id="GO:0005524">
    <property type="term" value="F:ATP binding"/>
    <property type="evidence" value="ECO:0007669"/>
    <property type="project" value="InterPro"/>
</dbReference>
<name>A0A1Y2C0L9_9FUNG</name>
<feature type="domain" description="Protein kinase" evidence="2">
    <location>
        <begin position="1"/>
        <end position="219"/>
    </location>
</feature>
<accession>A0A1Y2C0L9</accession>
<dbReference type="InterPro" id="IPR011989">
    <property type="entry name" value="ARM-like"/>
</dbReference>
<dbReference type="SUPFAM" id="SSF48371">
    <property type="entry name" value="ARM repeat"/>
    <property type="match status" value="1"/>
</dbReference>
<dbReference type="STRING" id="329046.A0A1Y2C0L9"/>
<organism evidence="3 4">
    <name type="scientific">Rhizoclosmatium globosum</name>
    <dbReference type="NCBI Taxonomy" id="329046"/>
    <lineage>
        <taxon>Eukaryota</taxon>
        <taxon>Fungi</taxon>
        <taxon>Fungi incertae sedis</taxon>
        <taxon>Chytridiomycota</taxon>
        <taxon>Chytridiomycota incertae sedis</taxon>
        <taxon>Chytridiomycetes</taxon>
        <taxon>Chytridiales</taxon>
        <taxon>Chytriomycetaceae</taxon>
        <taxon>Rhizoclosmatium</taxon>
    </lineage>
</organism>
<dbReference type="Gene3D" id="1.25.10.10">
    <property type="entry name" value="Leucine-rich Repeat Variant"/>
    <property type="match status" value="1"/>
</dbReference>
<dbReference type="Gene3D" id="3.30.200.20">
    <property type="entry name" value="Phosphorylase Kinase, domain 1"/>
    <property type="match status" value="1"/>
</dbReference>
<feature type="compositionally biased region" description="Basic and acidic residues" evidence="1">
    <location>
        <begin position="735"/>
        <end position="747"/>
    </location>
</feature>
<dbReference type="OrthoDB" id="447103at2759"/>
<dbReference type="GO" id="GO:0005737">
    <property type="term" value="C:cytoplasm"/>
    <property type="evidence" value="ECO:0007669"/>
    <property type="project" value="TreeGrafter"/>
</dbReference>